<accession>A0A0F8XW13</accession>
<protein>
    <recommendedName>
        <fullName evidence="1">Fervidolysin-like N-terminal prodomain domain-containing protein</fullName>
    </recommendedName>
</protein>
<dbReference type="EMBL" id="LAZR01056841">
    <property type="protein sequence ID" value="KKK73307.1"/>
    <property type="molecule type" value="Genomic_DNA"/>
</dbReference>
<organism evidence="2">
    <name type="scientific">marine sediment metagenome</name>
    <dbReference type="NCBI Taxonomy" id="412755"/>
    <lineage>
        <taxon>unclassified sequences</taxon>
        <taxon>metagenomes</taxon>
        <taxon>ecological metagenomes</taxon>
    </lineage>
</organism>
<name>A0A0F8XW13_9ZZZZ</name>
<dbReference type="Pfam" id="PF22148">
    <property type="entry name" value="Fervidolysin_NPro-like"/>
    <property type="match status" value="1"/>
</dbReference>
<dbReference type="AlphaFoldDB" id="A0A0F8XW13"/>
<gene>
    <name evidence="2" type="ORF">LCGC14_2895130</name>
</gene>
<sequence>MLRNIVTWFQIISLSILLLGGYVYAETQQGAGSTDKLLKFTVVALSKEHSIRRDFENELVKNLRANNYDAIASYSLLPDISSLHDPALRLKLQEEGIQGVLLLRPIDIGEQASIQSAQKQIAPKAYNTIEAFVTDCRGGDFSTQAVVQVSGFLLSEAHTANFWQGIIWLDDNVKTREEGIEKLSDLDHKGGEVIIEFKDETQEAKKSEVKEQAGIEKTIKEIGPPGETAIELVQVKSDQSPDQAVEKLNASADVEVASLN</sequence>
<evidence type="ECO:0000259" key="1">
    <source>
        <dbReference type="Pfam" id="PF22148"/>
    </source>
</evidence>
<feature type="non-terminal residue" evidence="2">
    <location>
        <position position="260"/>
    </location>
</feature>
<dbReference type="InterPro" id="IPR054399">
    <property type="entry name" value="Fervidolysin-like_N_prodom"/>
</dbReference>
<evidence type="ECO:0000313" key="2">
    <source>
        <dbReference type="EMBL" id="KKK73307.1"/>
    </source>
</evidence>
<comment type="caution">
    <text evidence="2">The sequence shown here is derived from an EMBL/GenBank/DDBJ whole genome shotgun (WGS) entry which is preliminary data.</text>
</comment>
<proteinExistence type="predicted"/>
<feature type="domain" description="Fervidolysin-like N-terminal prodomain" evidence="1">
    <location>
        <begin position="181"/>
        <end position="260"/>
    </location>
</feature>
<reference evidence="2" key="1">
    <citation type="journal article" date="2015" name="Nature">
        <title>Complex archaea that bridge the gap between prokaryotes and eukaryotes.</title>
        <authorList>
            <person name="Spang A."/>
            <person name="Saw J.H."/>
            <person name="Jorgensen S.L."/>
            <person name="Zaremba-Niedzwiedzka K."/>
            <person name="Martijn J."/>
            <person name="Lind A.E."/>
            <person name="van Eijk R."/>
            <person name="Schleper C."/>
            <person name="Guy L."/>
            <person name="Ettema T.J."/>
        </authorList>
    </citation>
    <scope>NUCLEOTIDE SEQUENCE</scope>
</reference>